<dbReference type="EMBL" id="BQYH01000074">
    <property type="protein sequence ID" value="GKU75447.1"/>
    <property type="molecule type" value="Genomic_DNA"/>
</dbReference>
<dbReference type="AlphaFoldDB" id="A0AA37PTW9"/>
<dbReference type="SUPFAM" id="SSF47203">
    <property type="entry name" value="Acyl-CoA dehydrogenase C-terminal domain-like"/>
    <property type="match status" value="1"/>
</dbReference>
<evidence type="ECO:0000313" key="6">
    <source>
        <dbReference type="Proteomes" id="UP001139505"/>
    </source>
</evidence>
<name>A0AA37PTW9_9MYCO</name>
<keyword evidence="3" id="KW-0560">Oxidoreductase</keyword>
<dbReference type="PANTHER" id="PTHR48083">
    <property type="entry name" value="MEDIUM-CHAIN SPECIFIC ACYL-COA DEHYDROGENASE, MITOCHONDRIAL-RELATED"/>
    <property type="match status" value="1"/>
</dbReference>
<dbReference type="InterPro" id="IPR009100">
    <property type="entry name" value="AcylCoA_DH/oxidase_NM_dom_sf"/>
</dbReference>
<accession>A0AA37PTW9</accession>
<keyword evidence="2" id="KW-0274">FAD</keyword>
<dbReference type="Pfam" id="PF08028">
    <property type="entry name" value="Acyl-CoA_dh_2"/>
    <property type="match status" value="1"/>
</dbReference>
<dbReference type="InterPro" id="IPR046373">
    <property type="entry name" value="Acyl-CoA_Oxase/DH_mid-dom_sf"/>
</dbReference>
<feature type="domain" description="Acyl-CoA dehydrogenase C-terminal" evidence="4">
    <location>
        <begin position="244"/>
        <end position="372"/>
    </location>
</feature>
<protein>
    <submittedName>
        <fullName evidence="5">Acyl-CoA dehydrogenase</fullName>
    </submittedName>
</protein>
<dbReference type="Gene3D" id="1.10.540.10">
    <property type="entry name" value="Acyl-CoA dehydrogenase/oxidase, N-terminal domain"/>
    <property type="match status" value="1"/>
</dbReference>
<gene>
    <name evidence="5" type="ORF">NJB18185_52180</name>
</gene>
<proteinExistence type="predicted"/>
<organism evidence="5 6">
    <name type="scientific">Mycobacterium montefiorense</name>
    <dbReference type="NCBI Taxonomy" id="154654"/>
    <lineage>
        <taxon>Bacteria</taxon>
        <taxon>Bacillati</taxon>
        <taxon>Actinomycetota</taxon>
        <taxon>Actinomycetes</taxon>
        <taxon>Mycobacteriales</taxon>
        <taxon>Mycobacteriaceae</taxon>
        <taxon>Mycobacterium</taxon>
        <taxon>Mycobacterium simiae complex</taxon>
    </lineage>
</organism>
<dbReference type="GO" id="GO:0033539">
    <property type="term" value="P:fatty acid beta-oxidation using acyl-CoA dehydrogenase"/>
    <property type="evidence" value="ECO:0007669"/>
    <property type="project" value="TreeGrafter"/>
</dbReference>
<evidence type="ECO:0000313" key="5">
    <source>
        <dbReference type="EMBL" id="GKU75447.1"/>
    </source>
</evidence>
<evidence type="ECO:0000259" key="4">
    <source>
        <dbReference type="Pfam" id="PF08028"/>
    </source>
</evidence>
<keyword evidence="1" id="KW-0285">Flavoprotein</keyword>
<evidence type="ECO:0000256" key="1">
    <source>
        <dbReference type="ARBA" id="ARBA00022630"/>
    </source>
</evidence>
<dbReference type="InterPro" id="IPR037069">
    <property type="entry name" value="AcylCoA_DH/ox_N_sf"/>
</dbReference>
<evidence type="ECO:0000256" key="2">
    <source>
        <dbReference type="ARBA" id="ARBA00022827"/>
    </source>
</evidence>
<dbReference type="GO" id="GO:0050660">
    <property type="term" value="F:flavin adenine dinucleotide binding"/>
    <property type="evidence" value="ECO:0007669"/>
    <property type="project" value="InterPro"/>
</dbReference>
<dbReference type="GO" id="GO:0003995">
    <property type="term" value="F:acyl-CoA dehydrogenase activity"/>
    <property type="evidence" value="ECO:0007669"/>
    <property type="project" value="TreeGrafter"/>
</dbReference>
<dbReference type="PANTHER" id="PTHR48083:SF19">
    <property type="entry name" value="FLAVIN-DEPENDENT MONOOXYGENASE, OXYGENASE SUBUNIT HSAA"/>
    <property type="match status" value="1"/>
</dbReference>
<dbReference type="GO" id="GO:0005737">
    <property type="term" value="C:cytoplasm"/>
    <property type="evidence" value="ECO:0007669"/>
    <property type="project" value="TreeGrafter"/>
</dbReference>
<dbReference type="InterPro" id="IPR050741">
    <property type="entry name" value="Acyl-CoA_dehydrogenase"/>
</dbReference>
<dbReference type="Gene3D" id="1.20.140.10">
    <property type="entry name" value="Butyryl-CoA Dehydrogenase, subunit A, domain 3"/>
    <property type="match status" value="1"/>
</dbReference>
<reference evidence="5" key="1">
    <citation type="journal article" date="2022" name="Microbiol. Resour. Announc.">
        <title>Draft Genome Sequences of Eight Mycobacterium montefiorense Strains Isolated from Salamanders in Captivity.</title>
        <authorList>
            <person name="Komine T."/>
            <person name="Ihara H."/>
            <person name="Fukano H."/>
            <person name="Hoshino Y."/>
            <person name="Kurata O."/>
            <person name="Wada S."/>
        </authorList>
    </citation>
    <scope>NUCLEOTIDE SEQUENCE</scope>
    <source>
        <strain evidence="5">NJB18185</strain>
    </source>
</reference>
<evidence type="ECO:0000256" key="3">
    <source>
        <dbReference type="ARBA" id="ARBA00023002"/>
    </source>
</evidence>
<comment type="caution">
    <text evidence="5">The sequence shown here is derived from an EMBL/GenBank/DDBJ whole genome shotgun (WGS) entry which is preliminary data.</text>
</comment>
<dbReference type="Gene3D" id="2.40.110.10">
    <property type="entry name" value="Butyryl-CoA Dehydrogenase, subunit A, domain 2"/>
    <property type="match status" value="1"/>
</dbReference>
<dbReference type="Proteomes" id="UP001139505">
    <property type="component" value="Unassembled WGS sequence"/>
</dbReference>
<reference evidence="5" key="2">
    <citation type="submission" date="2022-04" db="EMBL/GenBank/DDBJ databases">
        <authorList>
            <person name="Komine T."/>
            <person name="Fukano H."/>
            <person name="Wada S."/>
        </authorList>
    </citation>
    <scope>NUCLEOTIDE SEQUENCE</scope>
    <source>
        <strain evidence="5">NJB18185</strain>
    </source>
</reference>
<dbReference type="GO" id="GO:0016712">
    <property type="term" value="F:oxidoreductase activity, acting on paired donors, with incorporation or reduction of molecular oxygen, reduced flavin or flavoprotein as one donor, and incorporation of one atom of oxygen"/>
    <property type="evidence" value="ECO:0007669"/>
    <property type="project" value="TreeGrafter"/>
</dbReference>
<dbReference type="PIRSF" id="PIRSF016578">
    <property type="entry name" value="HsaA"/>
    <property type="match status" value="1"/>
</dbReference>
<sequence length="395" mass="41770">MMSHSVLACDLPTHEEVVALARALQPVLRRHAAAGESLRRLPDPVDAALSKAGMFRLQTPKRFGGFAVGASTVLEVGEVLGEADASASWLVVLGATGSWMGARYSPQAQEEFFGVNPDARFAGSTHPGTAQRVPGGLSVSGRWPFASGAHHADWALLGAVLPGEPEEAMLCAMPASEMALENTWRTVGMRGTGSDTWVGEDVFVPDDRTVSLGAIAEGNWPLPVDEPMYRLPSAPAVMVPLLGPLLGVGRAALRFVVDKAQTKPLAGTTISRQSESVGLQIRIAEAAMRISTARLHIYDMAATLDAAAAAEQTVDYAARAEFRARLGYAAQQVIEALSILVDAHGAGSFAESNQLQQYWRDANTAARHAGLQATVGCEVYGKSMLGISERISSTV</sequence>
<dbReference type="InterPro" id="IPR013107">
    <property type="entry name" value="Acyl-CoA_DH_C"/>
</dbReference>
<dbReference type="SUPFAM" id="SSF56645">
    <property type="entry name" value="Acyl-CoA dehydrogenase NM domain-like"/>
    <property type="match status" value="1"/>
</dbReference>
<dbReference type="InterPro" id="IPR036250">
    <property type="entry name" value="AcylCo_DH-like_C"/>
</dbReference>